<evidence type="ECO:0000313" key="1">
    <source>
        <dbReference type="EMBL" id="RLQ91798.1"/>
    </source>
</evidence>
<comment type="caution">
    <text evidence="1">The sequence shown here is derived from an EMBL/GenBank/DDBJ whole genome shotgun (WGS) entry which is preliminary data.</text>
</comment>
<proteinExistence type="predicted"/>
<dbReference type="EMBL" id="RCVZ01000020">
    <property type="protein sequence ID" value="RLQ91798.1"/>
    <property type="molecule type" value="Genomic_DNA"/>
</dbReference>
<evidence type="ECO:0000313" key="2">
    <source>
        <dbReference type="Proteomes" id="UP000276770"/>
    </source>
</evidence>
<keyword evidence="2" id="KW-1185">Reference proteome</keyword>
<dbReference type="Proteomes" id="UP000276770">
    <property type="component" value="Unassembled WGS sequence"/>
</dbReference>
<protein>
    <submittedName>
        <fullName evidence="1">Uncharacterized protein</fullName>
    </submittedName>
</protein>
<accession>A0A3L7JLV7</accession>
<name>A0A3L7JLV7_9BACI</name>
<dbReference type="AlphaFoldDB" id="A0A3L7JLV7"/>
<sequence length="160" mass="19013">MVVGGSPPARVGRRRAIRKKQSLRGCFFVLFSIQKVRKDVKIIKEWMLIKKVSRTEKLINLSVSDEMRLQIRFRRSLFIRTRKVFFKKAFEQIRVPPPSKRNKEFMDNLFVEKVVDLRGRCETPEAHRPPLGKRASFRGDQPFHPIKHHDYKILIEKCQI</sequence>
<reference evidence="1 2" key="1">
    <citation type="submission" date="2018-10" db="EMBL/GenBank/DDBJ databases">
        <title>Falsibacillus sp. genome draft.</title>
        <authorList>
            <person name="Shi S."/>
        </authorList>
    </citation>
    <scope>NUCLEOTIDE SEQUENCE [LARGE SCALE GENOMIC DNA]</scope>
    <source>
        <strain evidence="1 2">GY 10110</strain>
    </source>
</reference>
<organism evidence="1 2">
    <name type="scientific">Falsibacillus albus</name>
    <dbReference type="NCBI Taxonomy" id="2478915"/>
    <lineage>
        <taxon>Bacteria</taxon>
        <taxon>Bacillati</taxon>
        <taxon>Bacillota</taxon>
        <taxon>Bacilli</taxon>
        <taxon>Bacillales</taxon>
        <taxon>Bacillaceae</taxon>
        <taxon>Falsibacillus</taxon>
    </lineage>
</organism>
<gene>
    <name evidence="1" type="ORF">D9X91_20310</name>
</gene>